<dbReference type="EMBL" id="CP018632">
    <property type="protein sequence ID" value="ASJ76612.1"/>
    <property type="molecule type" value="Genomic_DNA"/>
</dbReference>
<dbReference type="AlphaFoldDB" id="A0A2Z2NYV0"/>
<dbReference type="KEGG" id="gai:IMCC3135_32835"/>
<dbReference type="OrthoDB" id="5892745at2"/>
<keyword evidence="2" id="KW-1185">Reference proteome</keyword>
<protein>
    <submittedName>
        <fullName evidence="1">Uncharacterized protein</fullName>
    </submittedName>
</protein>
<proteinExistence type="predicted"/>
<organism evidence="1 2">
    <name type="scientific">Granulosicoccus antarcticus IMCC3135</name>
    <dbReference type="NCBI Taxonomy" id="1192854"/>
    <lineage>
        <taxon>Bacteria</taxon>
        <taxon>Pseudomonadati</taxon>
        <taxon>Pseudomonadota</taxon>
        <taxon>Gammaproteobacteria</taxon>
        <taxon>Chromatiales</taxon>
        <taxon>Granulosicoccaceae</taxon>
        <taxon>Granulosicoccus</taxon>
    </lineage>
</organism>
<dbReference type="RefSeq" id="WP_088921370.1">
    <property type="nucleotide sequence ID" value="NZ_CP018632.1"/>
</dbReference>
<gene>
    <name evidence="1" type="ORF">IMCC3135_32835</name>
</gene>
<accession>A0A2Z2NYV0</accession>
<dbReference type="Proteomes" id="UP000250079">
    <property type="component" value="Chromosome"/>
</dbReference>
<reference evidence="1 2" key="1">
    <citation type="submission" date="2016-12" db="EMBL/GenBank/DDBJ databases">
        <authorList>
            <person name="Song W.-J."/>
            <person name="Kurnit D.M."/>
        </authorList>
    </citation>
    <scope>NUCLEOTIDE SEQUENCE [LARGE SCALE GENOMIC DNA]</scope>
    <source>
        <strain evidence="1 2">IMCC3135</strain>
    </source>
</reference>
<sequence length="242" mass="27873">MANTGGGAQALTILSPIKNGYLGETTFADETFKRCMNIRIHEESPLAKIPDTYLARLYVLNDVLYESKPANDTILNLNDLFSLFKGKYRLRGLPKTDKLKSRYLVFSSNFHGESDEDLDRYLKNLYLHWDYTDYYGKRHDIHHIWRHCVAYDKVKSADDFVSYMRKCALDTSLFFNGSNGDSLKEQLKALYLKQELSRFAINHQGKSAGEIQTAWHAFIDRVRPTDLEAPSWKPGQSTVRTS</sequence>
<evidence type="ECO:0000313" key="2">
    <source>
        <dbReference type="Proteomes" id="UP000250079"/>
    </source>
</evidence>
<name>A0A2Z2NYV0_9GAMM</name>
<evidence type="ECO:0000313" key="1">
    <source>
        <dbReference type="EMBL" id="ASJ76612.1"/>
    </source>
</evidence>